<dbReference type="Proteomes" id="UP000001916">
    <property type="component" value="Chromosome"/>
</dbReference>
<reference evidence="1 2" key="1">
    <citation type="journal article" date="2010" name="Stand. Genomic Sci.">
        <title>Complete genome sequence of Meiothermus silvanus type strain (VI-R2).</title>
        <authorList>
            <person name="Sikorski J."/>
            <person name="Tindall B.J."/>
            <person name="Lowry S."/>
            <person name="Lucas S."/>
            <person name="Nolan M."/>
            <person name="Copeland A."/>
            <person name="Glavina Del Rio T."/>
            <person name="Tice H."/>
            <person name="Cheng J.F."/>
            <person name="Han C."/>
            <person name="Pitluck S."/>
            <person name="Liolios K."/>
            <person name="Ivanova N."/>
            <person name="Mavromatis K."/>
            <person name="Mikhailova N."/>
            <person name="Pati A."/>
            <person name="Goodwin L."/>
            <person name="Chen A."/>
            <person name="Palaniappan K."/>
            <person name="Land M."/>
            <person name="Hauser L."/>
            <person name="Chang Y.J."/>
            <person name="Jeffries C.D."/>
            <person name="Rohde M."/>
            <person name="Goker M."/>
            <person name="Woyke T."/>
            <person name="Bristow J."/>
            <person name="Eisen J.A."/>
            <person name="Markowitz V."/>
            <person name="Hugenholtz P."/>
            <person name="Kyrpides N.C."/>
            <person name="Klenk H.P."/>
            <person name="Lapidus A."/>
        </authorList>
    </citation>
    <scope>NUCLEOTIDE SEQUENCE [LARGE SCALE GENOMIC DNA]</scope>
    <source>
        <strain evidence="2">ATCC 700542 / DSM 9946 / VI-R2</strain>
    </source>
</reference>
<dbReference type="HOGENOM" id="CLU_1775233_0_0_0"/>
<protein>
    <submittedName>
        <fullName evidence="1">Uncharacterized protein</fullName>
    </submittedName>
</protein>
<evidence type="ECO:0000313" key="1">
    <source>
        <dbReference type="EMBL" id="ADH63111.1"/>
    </source>
</evidence>
<name>D7BDW0_ALLS1</name>
<dbReference type="AlphaFoldDB" id="D7BDW0"/>
<dbReference type="RefSeq" id="WP_013157686.1">
    <property type="nucleotide sequence ID" value="NC_014212.1"/>
</dbReference>
<dbReference type="EMBL" id="CP002042">
    <property type="protein sequence ID" value="ADH63111.1"/>
    <property type="molecule type" value="Genomic_DNA"/>
</dbReference>
<sequence>MSSYTPITITPLNPAGPAVILPMPESVESTANTVTFEFLDPMDASGQPVDLPTLAAPALTGSPERIQHDIRRDGKRQVQSDPPARLVGVQWAEIEHYSAVQRSYTAIGALVLAAKRYNKSASEGASISLILYRADAIWTAEGVLEL</sequence>
<evidence type="ECO:0000313" key="2">
    <source>
        <dbReference type="Proteomes" id="UP000001916"/>
    </source>
</evidence>
<dbReference type="OrthoDB" id="9883492at2"/>
<proteinExistence type="predicted"/>
<organism evidence="1 2">
    <name type="scientific">Allomeiothermus silvanus (strain ATCC 700542 / DSM 9946 / NBRC 106475 / NCIMB 13440 / VI-R2)</name>
    <name type="common">Thermus silvanus</name>
    <dbReference type="NCBI Taxonomy" id="526227"/>
    <lineage>
        <taxon>Bacteria</taxon>
        <taxon>Thermotogati</taxon>
        <taxon>Deinococcota</taxon>
        <taxon>Deinococci</taxon>
        <taxon>Thermales</taxon>
        <taxon>Thermaceae</taxon>
        <taxon>Allomeiothermus</taxon>
    </lineage>
</organism>
<dbReference type="KEGG" id="msv:Mesil_1214"/>
<accession>D7BDW0</accession>
<dbReference type="STRING" id="526227.Mesil_1214"/>
<gene>
    <name evidence="1" type="ordered locus">Mesil_1214</name>
</gene>
<keyword evidence="2" id="KW-1185">Reference proteome</keyword>